<dbReference type="InterPro" id="IPR027417">
    <property type="entry name" value="P-loop_NTPase"/>
</dbReference>
<dbReference type="InterPro" id="IPR038718">
    <property type="entry name" value="SNF2-like_sf"/>
</dbReference>
<feature type="domain" description="ATRX C-terminal" evidence="8">
    <location>
        <begin position="240"/>
        <end position="277"/>
    </location>
</feature>
<dbReference type="PANTHER" id="PTHR45797:SF3">
    <property type="entry name" value="TRANSCRIPTIONAL REGULATOR ATRX HOMOLOG"/>
    <property type="match status" value="1"/>
</dbReference>
<evidence type="ECO:0000256" key="3">
    <source>
        <dbReference type="ARBA" id="ARBA00022741"/>
    </source>
</evidence>
<evidence type="ECO:0000313" key="9">
    <source>
        <dbReference type="EMBL" id="MEQ2184364.1"/>
    </source>
</evidence>
<accession>A0ABV0PLJ9</accession>
<keyword evidence="4" id="KW-0378">Hydrolase</keyword>
<dbReference type="Gene3D" id="3.40.50.10810">
    <property type="entry name" value="Tandem AAA-ATPase domain"/>
    <property type="match status" value="1"/>
</dbReference>
<gene>
    <name evidence="9" type="ORF">GOODEAATRI_007133</name>
</gene>
<protein>
    <recommendedName>
        <fullName evidence="8">ATRX C-terminal domain-containing protein</fullName>
    </recommendedName>
</protein>
<evidence type="ECO:0000256" key="7">
    <source>
        <dbReference type="ARBA" id="ARBA00023242"/>
    </source>
</evidence>
<keyword evidence="5" id="KW-0067">ATP-binding</keyword>
<evidence type="ECO:0000256" key="2">
    <source>
        <dbReference type="ARBA" id="ARBA00007025"/>
    </source>
</evidence>
<keyword evidence="4" id="KW-0347">Helicase</keyword>
<evidence type="ECO:0000313" key="10">
    <source>
        <dbReference type="Proteomes" id="UP001476798"/>
    </source>
</evidence>
<evidence type="ECO:0000256" key="4">
    <source>
        <dbReference type="ARBA" id="ARBA00022806"/>
    </source>
</evidence>
<comment type="caution">
    <text evidence="9">The sequence shown here is derived from an EMBL/GenBank/DDBJ whole genome shotgun (WGS) entry which is preliminary data.</text>
</comment>
<name>A0ABV0PLJ9_9TELE</name>
<proteinExistence type="inferred from homology"/>
<comment type="similarity">
    <text evidence="2">Belongs to the SNF2/RAD54 helicase family.</text>
</comment>
<dbReference type="EMBL" id="JAHRIO010080317">
    <property type="protein sequence ID" value="MEQ2184364.1"/>
    <property type="molecule type" value="Genomic_DNA"/>
</dbReference>
<dbReference type="Proteomes" id="UP001476798">
    <property type="component" value="Unassembled WGS sequence"/>
</dbReference>
<reference evidence="9 10" key="1">
    <citation type="submission" date="2021-06" db="EMBL/GenBank/DDBJ databases">
        <authorList>
            <person name="Palmer J.M."/>
        </authorList>
    </citation>
    <scope>NUCLEOTIDE SEQUENCE [LARGE SCALE GENOMIC DNA]</scope>
    <source>
        <strain evidence="9 10">GA_2019</strain>
        <tissue evidence="9">Muscle</tissue>
    </source>
</reference>
<evidence type="ECO:0000256" key="6">
    <source>
        <dbReference type="ARBA" id="ARBA00023125"/>
    </source>
</evidence>
<evidence type="ECO:0000256" key="5">
    <source>
        <dbReference type="ARBA" id="ARBA00022840"/>
    </source>
</evidence>
<keyword evidence="3" id="KW-0547">Nucleotide-binding</keyword>
<sequence>MVNFIKKNLLGSLREFRNRFINPIQNGQCADSTLKDVRIMKKRAHVLHAVLAGCVQYVLSVRISPLQYKMYRYYLDHVASKDTSTRKQTLVNTYAQRAKAACSPRSQSPNQAWYKHLLTERDVRIMEHSGKMVLLFEILRMAEDLDDKVVVDHQQIKRHFTLFELTELYTFEPDMLNDPNSRKSKRPTPILPKDSILAQLLQIHKDWIVSYHEHESLLDHKQEEELSEAERKAAWAEYEAEELLNKSRTNVSVNFLNLQKMRAHTIEDYILQLSRCDPTPETLCCRGTKSMHAELSNPLRSNASSLVRLLTRTRRARSDALRSSN</sequence>
<evidence type="ECO:0000256" key="1">
    <source>
        <dbReference type="ARBA" id="ARBA00004123"/>
    </source>
</evidence>
<evidence type="ECO:0000259" key="8">
    <source>
        <dbReference type="Pfam" id="PF26143"/>
    </source>
</evidence>
<comment type="subcellular location">
    <subcellularLocation>
        <location evidence="1">Nucleus</location>
    </subcellularLocation>
</comment>
<keyword evidence="10" id="KW-1185">Reference proteome</keyword>
<organism evidence="9 10">
    <name type="scientific">Goodea atripinnis</name>
    <dbReference type="NCBI Taxonomy" id="208336"/>
    <lineage>
        <taxon>Eukaryota</taxon>
        <taxon>Metazoa</taxon>
        <taxon>Chordata</taxon>
        <taxon>Craniata</taxon>
        <taxon>Vertebrata</taxon>
        <taxon>Euteleostomi</taxon>
        <taxon>Actinopterygii</taxon>
        <taxon>Neopterygii</taxon>
        <taxon>Teleostei</taxon>
        <taxon>Neoteleostei</taxon>
        <taxon>Acanthomorphata</taxon>
        <taxon>Ovalentaria</taxon>
        <taxon>Atherinomorphae</taxon>
        <taxon>Cyprinodontiformes</taxon>
        <taxon>Goodeidae</taxon>
        <taxon>Goodea</taxon>
    </lineage>
</organism>
<dbReference type="InterPro" id="IPR058901">
    <property type="entry name" value="ATRX_C"/>
</dbReference>
<dbReference type="Pfam" id="PF26143">
    <property type="entry name" value="ATRX_C"/>
    <property type="match status" value="1"/>
</dbReference>
<dbReference type="Gene3D" id="3.40.50.300">
    <property type="entry name" value="P-loop containing nucleotide triphosphate hydrolases"/>
    <property type="match status" value="1"/>
</dbReference>
<keyword evidence="6" id="KW-0238">DNA-binding</keyword>
<dbReference type="InterPro" id="IPR044574">
    <property type="entry name" value="ARIP4-like"/>
</dbReference>
<keyword evidence="7" id="KW-0539">Nucleus</keyword>
<dbReference type="PANTHER" id="PTHR45797">
    <property type="entry name" value="RAD54-LIKE"/>
    <property type="match status" value="1"/>
</dbReference>